<dbReference type="Proteomes" id="UP001281147">
    <property type="component" value="Unassembled WGS sequence"/>
</dbReference>
<comment type="caution">
    <text evidence="1">The sequence shown here is derived from an EMBL/GenBank/DDBJ whole genome shotgun (WGS) entry which is preliminary data.</text>
</comment>
<accession>A0ACC3NTW8</accession>
<protein>
    <submittedName>
        <fullName evidence="1">Uncharacterized protein</fullName>
    </submittedName>
</protein>
<keyword evidence="2" id="KW-1185">Reference proteome</keyword>
<dbReference type="EMBL" id="JAUTXU010000011">
    <property type="protein sequence ID" value="KAK3722970.1"/>
    <property type="molecule type" value="Genomic_DNA"/>
</dbReference>
<reference evidence="1" key="1">
    <citation type="submission" date="2023-07" db="EMBL/GenBank/DDBJ databases">
        <title>Black Yeasts Isolated from many extreme environments.</title>
        <authorList>
            <person name="Coleine C."/>
            <person name="Stajich J.E."/>
            <person name="Selbmann L."/>
        </authorList>
    </citation>
    <scope>NUCLEOTIDE SEQUENCE</scope>
    <source>
        <strain evidence="1">CCFEE 5714</strain>
    </source>
</reference>
<sequence length="1059" mass="119171">MAEEPRGAKRHRSSSAPEAEETLPDVLGTKRLKPTEGDQAQVTESGHPQTKVKQSIARQAARRKHADIVVEDDEVALDESNDPILRNTTRLATLLRQSKLQKHVKPTQPATKEWFLSDALAGLAPVPGRDVFKKSVTRKAGISCWHIEIAEREIATQKIISSKGNSSIMTIDISYSDVASGDKDKATIHKVTNQAVAILNAWPFPTYHSTVQANRILRELALANVLPSLPPRIPDIKLFANRYSITIDYFDPEGGDRERVLDLTPTDKMMSTVCVPSLPPLRLGAKAEAETVSDGRWPYDGRPPELTDSACSVKSQQIAQDALRYIAIQCQGVVASAERMEFLVAFWRNSLGLDYASPLRPGVYGGRSFFHVYLEQGRRTTRIEFTPALNRDISASDTLRPVIFIQSMNANRVTPALDALVQNYTAEPDIRNAIIESAKTADQVNLDIAEGIPPSSHCDCDDAATSTELHCCESCTDPTICKSRSYDRYGRLVCPACFYRQKLAQQVDERKGETLAEGIARHSFERSFRRECRPRGIDPYLPKQKLIIDTAVKALMKKLPKDLGPTMYVDEYTGRAEEIMHEVPLSRVNPSRRRTTATMLSVDAVFPRMPSTTDPETYYVHAEDNVAITSTTCQYAKYTFLVGVLQVISKYMNVQDPSDTDVEELLDALRSFQLLRLKQKYTKTARTNDKVDPKLHQKDMDQWVSGKPVAGEHGYWEAEALRYVSGRVPSTQSYIWDSETRMRLSKLAKQIADEYGKDLVSAEDGAPWMGIRATMPKDWNWNSWAVLCNERKDRMRVACNKKWETRDTAESLFAEIIYQTYTDDPRYGDGLRLPLVLELHHPLRLSVAHRHHGFGMYSGWPPHPSDLSERKDEENNMLIETWFWNCCKQDMDEIYYGKAIEILKSVKLPQAYYDPQRSPPSDINTDLATLTVIEGEEDFVGEPLDPDDSEAENAAGLEETQPTEDTNKQKEQDVVEGGKPDHSDRGDESAEEEIGEVAALSAEAQAMRQFVVEEHRDKFVANPDILGLLYRLQHCAQMGDRAGYRSTNVGLHERLDAAD</sequence>
<name>A0ACC3NTW8_9PEZI</name>
<evidence type="ECO:0000313" key="1">
    <source>
        <dbReference type="EMBL" id="KAK3722970.1"/>
    </source>
</evidence>
<organism evidence="1 2">
    <name type="scientific">Vermiconidia calcicola</name>
    <dbReference type="NCBI Taxonomy" id="1690605"/>
    <lineage>
        <taxon>Eukaryota</taxon>
        <taxon>Fungi</taxon>
        <taxon>Dikarya</taxon>
        <taxon>Ascomycota</taxon>
        <taxon>Pezizomycotina</taxon>
        <taxon>Dothideomycetes</taxon>
        <taxon>Dothideomycetidae</taxon>
        <taxon>Mycosphaerellales</taxon>
        <taxon>Extremaceae</taxon>
        <taxon>Vermiconidia</taxon>
    </lineage>
</organism>
<proteinExistence type="predicted"/>
<evidence type="ECO:0000313" key="2">
    <source>
        <dbReference type="Proteomes" id="UP001281147"/>
    </source>
</evidence>
<gene>
    <name evidence="1" type="ORF">LTR37_002116</name>
</gene>